<name>A0A9W9BL83_9HYPO</name>
<dbReference type="Proteomes" id="UP001140502">
    <property type="component" value="Unassembled WGS sequence"/>
</dbReference>
<keyword evidence="2" id="KW-1185">Reference proteome</keyword>
<reference evidence="1" key="1">
    <citation type="submission" date="2022-10" db="EMBL/GenBank/DDBJ databases">
        <title>Tapping the CABI collections for fungal endophytes: first genome assemblies for Collariella, Neodidymelliopsis, Ascochyta clinopodiicola, Didymella pomorum, Didymosphaeria variabile, Neocosmospora piperis and Neocucurbitaria cava.</title>
        <authorList>
            <person name="Hill R."/>
        </authorList>
    </citation>
    <scope>NUCLEOTIDE SEQUENCE</scope>
    <source>
        <strain evidence="1">IMI 366586</strain>
    </source>
</reference>
<evidence type="ECO:0000313" key="1">
    <source>
        <dbReference type="EMBL" id="KAJ4316908.1"/>
    </source>
</evidence>
<accession>A0A9W9BL83</accession>
<sequence>MSKEVPEPRDSVENVVEVDNDAVSEAMELGSETVTVMLSISVVVVTDRVADVVSVVMLELYLVRTRVE</sequence>
<evidence type="ECO:0000313" key="2">
    <source>
        <dbReference type="Proteomes" id="UP001140502"/>
    </source>
</evidence>
<dbReference type="EMBL" id="JAPEUR010000171">
    <property type="protein sequence ID" value="KAJ4316908.1"/>
    <property type="molecule type" value="Genomic_DNA"/>
</dbReference>
<dbReference type="AlphaFoldDB" id="A0A9W9BL83"/>
<organism evidence="1 2">
    <name type="scientific">Fusarium piperis</name>
    <dbReference type="NCBI Taxonomy" id="1435070"/>
    <lineage>
        <taxon>Eukaryota</taxon>
        <taxon>Fungi</taxon>
        <taxon>Dikarya</taxon>
        <taxon>Ascomycota</taxon>
        <taxon>Pezizomycotina</taxon>
        <taxon>Sordariomycetes</taxon>
        <taxon>Hypocreomycetidae</taxon>
        <taxon>Hypocreales</taxon>
        <taxon>Nectriaceae</taxon>
        <taxon>Fusarium</taxon>
        <taxon>Fusarium solani species complex</taxon>
    </lineage>
</organism>
<gene>
    <name evidence="1" type="ORF">N0V84_007632</name>
</gene>
<protein>
    <submittedName>
        <fullName evidence="1">Uncharacterized protein</fullName>
    </submittedName>
</protein>
<proteinExistence type="predicted"/>
<comment type="caution">
    <text evidence="1">The sequence shown here is derived from an EMBL/GenBank/DDBJ whole genome shotgun (WGS) entry which is preliminary data.</text>
</comment>